<dbReference type="GO" id="GO:0016887">
    <property type="term" value="F:ATP hydrolysis activity"/>
    <property type="evidence" value="ECO:0007669"/>
    <property type="project" value="TreeGrafter"/>
</dbReference>
<dbReference type="GO" id="GO:0005829">
    <property type="term" value="C:cytosol"/>
    <property type="evidence" value="ECO:0007669"/>
    <property type="project" value="TreeGrafter"/>
</dbReference>
<reference evidence="3 4" key="1">
    <citation type="submission" date="2020-02" db="EMBL/GenBank/DDBJ databases">
        <authorList>
            <person name="Zhang X.-Y."/>
        </authorList>
    </citation>
    <scope>NUCLEOTIDE SEQUENCE [LARGE SCALE GENOMIC DNA]</scope>
    <source>
        <strain evidence="3 4">C33</strain>
    </source>
</reference>
<organism evidence="3 4">
    <name type="scientific">Wenzhouxiangella limi</name>
    <dbReference type="NCBI Taxonomy" id="2707351"/>
    <lineage>
        <taxon>Bacteria</taxon>
        <taxon>Pseudomonadati</taxon>
        <taxon>Pseudomonadota</taxon>
        <taxon>Gammaproteobacteria</taxon>
        <taxon>Chromatiales</taxon>
        <taxon>Wenzhouxiangellaceae</taxon>
        <taxon>Wenzhouxiangella</taxon>
    </lineage>
</organism>
<keyword evidence="1" id="KW-0547">Nucleotide-binding</keyword>
<dbReference type="Gene3D" id="3.40.50.300">
    <property type="entry name" value="P-loop containing nucleotide triphosphate hydrolases"/>
    <property type="match status" value="1"/>
</dbReference>
<dbReference type="CDD" id="cd02038">
    <property type="entry name" value="FlhG-like"/>
    <property type="match status" value="1"/>
</dbReference>
<dbReference type="RefSeq" id="WP_164210718.1">
    <property type="nucleotide sequence ID" value="NZ_JAAGSC010000039.1"/>
</dbReference>
<dbReference type="EMBL" id="JAAGSC010000039">
    <property type="protein sequence ID" value="NDY95324.1"/>
    <property type="molecule type" value="Genomic_DNA"/>
</dbReference>
<dbReference type="InterPro" id="IPR025501">
    <property type="entry name" value="MinD_FleN"/>
</dbReference>
<proteinExistence type="predicted"/>
<dbReference type="AlphaFoldDB" id="A0A845UXU1"/>
<gene>
    <name evidence="3" type="ORF">G3I74_06255</name>
</gene>
<dbReference type="Pfam" id="PF10609">
    <property type="entry name" value="ParA"/>
    <property type="match status" value="1"/>
</dbReference>
<sequence length="294" mass="30933">MPLVEGGNQAAGLAAPTGRRPVQVIAVASGKGGVGKTNVSVNLATVQALRGRKVWMLDADLGLANVDVLLGLNVRRNLSHVLDGSCELADIVVEGPGGMKIVPASSGVARMTNLGPAECGGLIQAFSEVADDVDLLVVDTAAGISTSVTMFARAAHHALVVVCDEPASITDAYALIKVLVRDHGMHQVQVLANMVRSPAEGKALYNKIARVTDRYLDVSLNYAGYVPYDDFLRKALQRQQPVVSVYPESRSSTAFKKLADMADTWSVPSGPGGHLEFFFERALGGDGTAAEARP</sequence>
<dbReference type="InterPro" id="IPR033875">
    <property type="entry name" value="FlhG"/>
</dbReference>
<dbReference type="Proteomes" id="UP000484885">
    <property type="component" value="Unassembled WGS sequence"/>
</dbReference>
<evidence type="ECO:0000313" key="4">
    <source>
        <dbReference type="Proteomes" id="UP000484885"/>
    </source>
</evidence>
<comment type="caution">
    <text evidence="3">The sequence shown here is derived from an EMBL/GenBank/DDBJ whole genome shotgun (WGS) entry which is preliminary data.</text>
</comment>
<dbReference type="InterPro" id="IPR050625">
    <property type="entry name" value="ParA/MinD_ATPase"/>
</dbReference>
<keyword evidence="2" id="KW-0067">ATP-binding</keyword>
<dbReference type="InterPro" id="IPR033756">
    <property type="entry name" value="YlxH/NBP35"/>
</dbReference>
<dbReference type="GO" id="GO:0005524">
    <property type="term" value="F:ATP binding"/>
    <property type="evidence" value="ECO:0007669"/>
    <property type="project" value="UniProtKB-KW"/>
</dbReference>
<dbReference type="GO" id="GO:0009898">
    <property type="term" value="C:cytoplasmic side of plasma membrane"/>
    <property type="evidence" value="ECO:0007669"/>
    <property type="project" value="TreeGrafter"/>
</dbReference>
<dbReference type="PANTHER" id="PTHR43384:SF4">
    <property type="entry name" value="CELLULOSE BIOSYNTHESIS PROTEIN BCSQ-RELATED"/>
    <property type="match status" value="1"/>
</dbReference>
<evidence type="ECO:0000256" key="2">
    <source>
        <dbReference type="ARBA" id="ARBA00022840"/>
    </source>
</evidence>
<accession>A0A845UXU1</accession>
<name>A0A845UXU1_9GAMM</name>
<evidence type="ECO:0000313" key="3">
    <source>
        <dbReference type="EMBL" id="NDY95324.1"/>
    </source>
</evidence>
<dbReference type="PANTHER" id="PTHR43384">
    <property type="entry name" value="SEPTUM SITE-DETERMINING PROTEIN MIND HOMOLOG, CHLOROPLASTIC-RELATED"/>
    <property type="match status" value="1"/>
</dbReference>
<dbReference type="GO" id="GO:0051782">
    <property type="term" value="P:negative regulation of cell division"/>
    <property type="evidence" value="ECO:0007669"/>
    <property type="project" value="TreeGrafter"/>
</dbReference>
<keyword evidence="4" id="KW-1185">Reference proteome</keyword>
<evidence type="ECO:0000256" key="1">
    <source>
        <dbReference type="ARBA" id="ARBA00022741"/>
    </source>
</evidence>
<dbReference type="SUPFAM" id="SSF52540">
    <property type="entry name" value="P-loop containing nucleoside triphosphate hydrolases"/>
    <property type="match status" value="1"/>
</dbReference>
<dbReference type="InterPro" id="IPR027417">
    <property type="entry name" value="P-loop_NTPase"/>
</dbReference>
<protein>
    <submittedName>
        <fullName evidence="3">MinD/ParA family protein</fullName>
    </submittedName>
</protein>
<dbReference type="PIRSF" id="PIRSF003092">
    <property type="entry name" value="MinD"/>
    <property type="match status" value="1"/>
</dbReference>